<feature type="domain" description="PPM-type phosphatase" evidence="1">
    <location>
        <begin position="1"/>
        <end position="274"/>
    </location>
</feature>
<dbReference type="PANTHER" id="PTHR47992">
    <property type="entry name" value="PROTEIN PHOSPHATASE"/>
    <property type="match status" value="1"/>
</dbReference>
<accession>A0ABQ6M9P5</accession>
<evidence type="ECO:0000313" key="3">
    <source>
        <dbReference type="Proteomes" id="UP001165060"/>
    </source>
</evidence>
<evidence type="ECO:0000259" key="1">
    <source>
        <dbReference type="PROSITE" id="PS51746"/>
    </source>
</evidence>
<dbReference type="Proteomes" id="UP001165060">
    <property type="component" value="Unassembled WGS sequence"/>
</dbReference>
<dbReference type="InterPro" id="IPR036457">
    <property type="entry name" value="PPM-type-like_dom_sf"/>
</dbReference>
<dbReference type="EMBL" id="BRYB01000079">
    <property type="protein sequence ID" value="GMI22295.1"/>
    <property type="molecule type" value="Genomic_DNA"/>
</dbReference>
<comment type="caution">
    <text evidence="2">The sequence shown here is derived from an EMBL/GenBank/DDBJ whole genome shotgun (WGS) entry which is preliminary data.</text>
</comment>
<evidence type="ECO:0000313" key="2">
    <source>
        <dbReference type="EMBL" id="GMI22295.1"/>
    </source>
</evidence>
<dbReference type="Pfam" id="PF00481">
    <property type="entry name" value="PP2C"/>
    <property type="match status" value="1"/>
</dbReference>
<dbReference type="InterPro" id="IPR001932">
    <property type="entry name" value="PPM-type_phosphatase-like_dom"/>
</dbReference>
<dbReference type="InterPro" id="IPR015655">
    <property type="entry name" value="PP2C"/>
</dbReference>
<dbReference type="CDD" id="cd00143">
    <property type="entry name" value="PP2Cc"/>
    <property type="match status" value="1"/>
</dbReference>
<dbReference type="SMART" id="SM00331">
    <property type="entry name" value="PP2C_SIG"/>
    <property type="match status" value="1"/>
</dbReference>
<organism evidence="2 3">
    <name type="scientific">Tetraparma gracilis</name>
    <dbReference type="NCBI Taxonomy" id="2962635"/>
    <lineage>
        <taxon>Eukaryota</taxon>
        <taxon>Sar</taxon>
        <taxon>Stramenopiles</taxon>
        <taxon>Ochrophyta</taxon>
        <taxon>Bolidophyceae</taxon>
        <taxon>Parmales</taxon>
        <taxon>Triparmaceae</taxon>
        <taxon>Tetraparma</taxon>
    </lineage>
</organism>
<reference evidence="2 3" key="1">
    <citation type="journal article" date="2023" name="Commun. Biol.">
        <title>Genome analysis of Parmales, the sister group of diatoms, reveals the evolutionary specialization of diatoms from phago-mixotrophs to photoautotrophs.</title>
        <authorList>
            <person name="Ban H."/>
            <person name="Sato S."/>
            <person name="Yoshikawa S."/>
            <person name="Yamada K."/>
            <person name="Nakamura Y."/>
            <person name="Ichinomiya M."/>
            <person name="Sato N."/>
            <person name="Blanc-Mathieu R."/>
            <person name="Endo H."/>
            <person name="Kuwata A."/>
            <person name="Ogata H."/>
        </authorList>
    </citation>
    <scope>NUCLEOTIDE SEQUENCE [LARGE SCALE GENOMIC DNA]</scope>
</reference>
<sequence>MEDAHISMPSFLCSSSKLVDLASSKSAPLHFFGVLDGHGGEACAEYCGDALPKQLKKSLSSGLPISASLVTAHAAVEVDWFREADRDDSGTTAVTALIESASGRVLASNVGDSRVLVVRRSGKSGSKVVALTRDHDGNNKQEAKRIKVAHGEIDQDGYINRGLTSTCVGVQTARSLGDFDVKYPIDDEDDGHFHSASVICTPELEWCDLEDDDILVLGCDGLFEASEGSAVWIGKMVRKLEAQEYTAQDTAEALAQEAIDMGSGDNVSVIVVKPS</sequence>
<dbReference type="SMART" id="SM00332">
    <property type="entry name" value="PP2Cc"/>
    <property type="match status" value="1"/>
</dbReference>
<dbReference type="PROSITE" id="PS51746">
    <property type="entry name" value="PPM_2"/>
    <property type="match status" value="1"/>
</dbReference>
<keyword evidence="3" id="KW-1185">Reference proteome</keyword>
<dbReference type="SUPFAM" id="SSF81606">
    <property type="entry name" value="PP2C-like"/>
    <property type="match status" value="1"/>
</dbReference>
<protein>
    <recommendedName>
        <fullName evidence="1">PPM-type phosphatase domain-containing protein</fullName>
    </recommendedName>
</protein>
<name>A0ABQ6M9P5_9STRA</name>
<gene>
    <name evidence="2" type="ORF">TeGR_g10948</name>
</gene>
<dbReference type="Gene3D" id="3.60.40.10">
    <property type="entry name" value="PPM-type phosphatase domain"/>
    <property type="match status" value="1"/>
</dbReference>
<proteinExistence type="predicted"/>